<dbReference type="GeneID" id="39600136"/>
<sequence>MSLTIKHLNADTSFLLSFSPPNHHHPNSDQTPFPPNHQHHQQPKPNPKPYTILLDPWLTGPSIIGRSWFALSHHTTPSCITHLSALPEPDLVIISQNKRDHCHEATLRQLPRDTKAVIVAEPAAARTIRGYNHFERTERIVALRKYRHSHSHGHCSEKKKGGGDESVLRFGIPALGSEGEEGEVTVAFIPARNYAMGVHNAIGITYRAPTAEKRRRRDGSSSEKKAGMVVNEVVESEMQGRVLERIVSPVLLMRRLSTSMRNIAARIKEVKVLRASSSSTSRLSETETKNDNKIDPKQLQQQQRTEPLQVPDLLLPPTPPETPLSASTFDSNPPAIFTPTTINTTASSSLMPLEKATEAQTQSQPLLSPNPHPPRDEEEEEDSISTSQIAILYTPHGVPLNPDLQPYITHHLSPNGFLPLTLLLHSLNRSHNPWYLGGTITAGAKGGGVEIACALKARYWIGAHDEEKDNRGCGVKLLRTERNDIEEVRRALEKAGCGCGCGEKDRGRCEVRVLDVGEEEVILSGT</sequence>
<dbReference type="AlphaFoldDB" id="A0A443HS38"/>
<organism evidence="2 3">
    <name type="scientific">Byssochlamys spectabilis</name>
    <name type="common">Paecilomyces variotii</name>
    <dbReference type="NCBI Taxonomy" id="264951"/>
    <lineage>
        <taxon>Eukaryota</taxon>
        <taxon>Fungi</taxon>
        <taxon>Dikarya</taxon>
        <taxon>Ascomycota</taxon>
        <taxon>Pezizomycotina</taxon>
        <taxon>Eurotiomycetes</taxon>
        <taxon>Eurotiomycetidae</taxon>
        <taxon>Eurotiales</taxon>
        <taxon>Thermoascaceae</taxon>
        <taxon>Paecilomyces</taxon>
    </lineage>
</organism>
<feature type="region of interest" description="Disordered" evidence="1">
    <location>
        <begin position="274"/>
        <end position="385"/>
    </location>
</feature>
<feature type="region of interest" description="Disordered" evidence="1">
    <location>
        <begin position="16"/>
        <end position="50"/>
    </location>
</feature>
<feature type="compositionally biased region" description="Low complexity" evidence="1">
    <location>
        <begin position="274"/>
        <end position="283"/>
    </location>
</feature>
<evidence type="ECO:0000313" key="2">
    <source>
        <dbReference type="EMBL" id="RWQ94589.1"/>
    </source>
</evidence>
<dbReference type="PANTHER" id="PTHR36142">
    <property type="entry name" value="METALLO-HYDROLASE/OXIDOREDUCTASE SUPERFAMILY PROTEIN"/>
    <property type="match status" value="1"/>
</dbReference>
<feature type="compositionally biased region" description="Basic and acidic residues" evidence="1">
    <location>
        <begin position="284"/>
        <end position="296"/>
    </location>
</feature>
<dbReference type="STRING" id="264951.A0A443HS38"/>
<evidence type="ECO:0000313" key="3">
    <source>
        <dbReference type="Proteomes" id="UP000283841"/>
    </source>
</evidence>
<feature type="compositionally biased region" description="Polar residues" evidence="1">
    <location>
        <begin position="338"/>
        <end position="350"/>
    </location>
</feature>
<evidence type="ECO:0000256" key="1">
    <source>
        <dbReference type="SAM" id="MobiDB-lite"/>
    </source>
</evidence>
<name>A0A443HS38_BYSSP</name>
<dbReference type="PANTHER" id="PTHR36142:SF5">
    <property type="entry name" value="METALLO-BETA-LACTAMASE DOMAIN-CONTAINING PROTEIN"/>
    <property type="match status" value="1"/>
</dbReference>
<reference evidence="2 3" key="1">
    <citation type="journal article" date="2018" name="Front. Microbiol.">
        <title>Genomic and genetic insights into a cosmopolitan fungus, Paecilomyces variotii (Eurotiales).</title>
        <authorList>
            <person name="Urquhart A.S."/>
            <person name="Mondo S.J."/>
            <person name="Makela M.R."/>
            <person name="Hane J.K."/>
            <person name="Wiebenga A."/>
            <person name="He G."/>
            <person name="Mihaltcheva S."/>
            <person name="Pangilinan J."/>
            <person name="Lipzen A."/>
            <person name="Barry K."/>
            <person name="de Vries R.P."/>
            <person name="Grigoriev I.V."/>
            <person name="Idnurm A."/>
        </authorList>
    </citation>
    <scope>NUCLEOTIDE SEQUENCE [LARGE SCALE GENOMIC DNA]</scope>
    <source>
        <strain evidence="2 3">CBS 101075</strain>
    </source>
</reference>
<protein>
    <recommendedName>
        <fullName evidence="4">Beta-lactamase superfamily domain-containing protein</fullName>
    </recommendedName>
</protein>
<dbReference type="InterPro" id="IPR036866">
    <property type="entry name" value="RibonucZ/Hydroxyglut_hydro"/>
</dbReference>
<dbReference type="Proteomes" id="UP000283841">
    <property type="component" value="Unassembled WGS sequence"/>
</dbReference>
<dbReference type="RefSeq" id="XP_028484234.1">
    <property type="nucleotide sequence ID" value="XM_028630859.1"/>
</dbReference>
<gene>
    <name evidence="2" type="ORF">C8Q69DRAFT_470711</name>
</gene>
<feature type="compositionally biased region" description="Polar residues" evidence="1">
    <location>
        <begin position="358"/>
        <end position="367"/>
    </location>
</feature>
<comment type="caution">
    <text evidence="2">The sequence shown here is derived from an EMBL/GenBank/DDBJ whole genome shotgun (WGS) entry which is preliminary data.</text>
</comment>
<dbReference type="VEuPathDB" id="FungiDB:C8Q69DRAFT_470711"/>
<accession>A0A443HS38</accession>
<dbReference type="EMBL" id="RCNU01000007">
    <property type="protein sequence ID" value="RWQ94589.1"/>
    <property type="molecule type" value="Genomic_DNA"/>
</dbReference>
<evidence type="ECO:0008006" key="4">
    <source>
        <dbReference type="Google" id="ProtNLM"/>
    </source>
</evidence>
<dbReference type="Gene3D" id="3.60.15.10">
    <property type="entry name" value="Ribonuclease Z/Hydroxyacylglutathione hydrolase-like"/>
    <property type="match status" value="1"/>
</dbReference>
<keyword evidence="3" id="KW-1185">Reference proteome</keyword>
<feature type="compositionally biased region" description="Low complexity" evidence="1">
    <location>
        <begin position="298"/>
        <end position="313"/>
    </location>
</feature>
<proteinExistence type="predicted"/>